<protein>
    <recommendedName>
        <fullName evidence="2">non-specific serine/threonine protein kinase</fullName>
        <ecNumber evidence="2">2.7.11.1</ecNumber>
    </recommendedName>
</protein>
<evidence type="ECO:0000256" key="4">
    <source>
        <dbReference type="ARBA" id="ARBA00022741"/>
    </source>
</evidence>
<dbReference type="Pfam" id="PF00069">
    <property type="entry name" value="Pkinase"/>
    <property type="match status" value="1"/>
</dbReference>
<dbReference type="PANTHER" id="PTHR43671:SF13">
    <property type="entry name" value="SERINE_THREONINE-PROTEIN KINASE NEK2"/>
    <property type="match status" value="1"/>
</dbReference>
<evidence type="ECO:0000256" key="3">
    <source>
        <dbReference type="ARBA" id="ARBA00022679"/>
    </source>
</evidence>
<dbReference type="PROSITE" id="PS00107">
    <property type="entry name" value="PROTEIN_KINASE_ATP"/>
    <property type="match status" value="1"/>
</dbReference>
<dbReference type="EMBL" id="CP027059">
    <property type="protein sequence ID" value="UQZ83721.1"/>
    <property type="molecule type" value="Genomic_DNA"/>
</dbReference>
<proteinExistence type="inferred from homology"/>
<sequence>MRHREGLQEGDVLGGRYRISAVIGRGGMSTVYLAEDMRLPGKRRAVKESRLDPEQVGAGLEEAQMLIRLNHPNLPDIVDYYLEEQGGFSYLVMDYIEGETLLKRFERQGRRMTSDQVIDYALQLCELFEYLHSQKPEPIIYRDLKPANLMIDVQERLRLIDFGIARNYKPGQSADTLPIGTVGFAAPEQFEGRQTDERTDWYGLGALMYFLLSGGRYGHAACSDLREHDAGISESLAGLVEKLLQSEPDARCQNAAEVRLALQRALAEQGGRPSDAAGGRSARPAQPPRLVAVGALYGGAGATFAALALARALHALGVPHAAAEAPTQQAELYALLFGEKHAPAGYRCYNAAGADPAQRRQAEPLWADGCTLWLPSAPAAAERARAPAAARDDAPAGRWLSLLLQRELPPLLLVDIGAEWDRPDVRELLGKAQDIIYVVDPLIHKLDLPAVRNRLELLSMFRQAGKRVYGLANKAVSSGHTSQWLQVLPERPACLLPAIDFVKVAEANWFGQLVHDLPGVQQQLGRALQPWLRGWLQQGAAEGGGSGERVGIGGGTLRTLLQLWKNG</sequence>
<dbReference type="PROSITE" id="PS00108">
    <property type="entry name" value="PROTEIN_KINASE_ST"/>
    <property type="match status" value="1"/>
</dbReference>
<keyword evidence="5 9" id="KW-0418">Kinase</keyword>
<reference evidence="9" key="2">
    <citation type="journal article" date="2021" name="J Anim Sci Technol">
        <title>Complete genome sequence of Paenibacillus konkukensis sp. nov. SK3146 as a potential probiotic strain.</title>
        <authorList>
            <person name="Jung H.I."/>
            <person name="Park S."/>
            <person name="Niu K.M."/>
            <person name="Lee S.W."/>
            <person name="Kothari D."/>
            <person name="Yi K.J."/>
            <person name="Kim S.K."/>
        </authorList>
    </citation>
    <scope>NUCLEOTIDE SEQUENCE</scope>
    <source>
        <strain evidence="9">SK3146</strain>
    </source>
</reference>
<reference evidence="9" key="1">
    <citation type="submission" date="2018-02" db="EMBL/GenBank/DDBJ databases">
        <authorList>
            <person name="Kim S.-K."/>
            <person name="Jung H.-I."/>
            <person name="Lee S.-W."/>
        </authorList>
    </citation>
    <scope>NUCLEOTIDE SEQUENCE</scope>
    <source>
        <strain evidence="9">SK3146</strain>
    </source>
</reference>
<dbReference type="InterPro" id="IPR050660">
    <property type="entry name" value="NEK_Ser/Thr_kinase"/>
</dbReference>
<evidence type="ECO:0000313" key="10">
    <source>
        <dbReference type="Proteomes" id="UP001057134"/>
    </source>
</evidence>
<evidence type="ECO:0000256" key="6">
    <source>
        <dbReference type="ARBA" id="ARBA00022840"/>
    </source>
</evidence>
<evidence type="ECO:0000256" key="7">
    <source>
        <dbReference type="PROSITE-ProRule" id="PRU10141"/>
    </source>
</evidence>
<dbReference type="InterPro" id="IPR017441">
    <property type="entry name" value="Protein_kinase_ATP_BS"/>
</dbReference>
<keyword evidence="4 7" id="KW-0547">Nucleotide-binding</keyword>
<dbReference type="Proteomes" id="UP001057134">
    <property type="component" value="Chromosome"/>
</dbReference>
<dbReference type="PANTHER" id="PTHR43671">
    <property type="entry name" value="SERINE/THREONINE-PROTEIN KINASE NEK"/>
    <property type="match status" value="1"/>
</dbReference>
<comment type="similarity">
    <text evidence="1">Belongs to the protein kinase superfamily. NEK Ser/Thr protein kinase family. NIMA subfamily.</text>
</comment>
<evidence type="ECO:0000259" key="8">
    <source>
        <dbReference type="PROSITE" id="PS50011"/>
    </source>
</evidence>
<dbReference type="SUPFAM" id="SSF56112">
    <property type="entry name" value="Protein kinase-like (PK-like)"/>
    <property type="match status" value="1"/>
</dbReference>
<dbReference type="Gene3D" id="1.10.510.10">
    <property type="entry name" value="Transferase(Phosphotransferase) domain 1"/>
    <property type="match status" value="1"/>
</dbReference>
<organism evidence="9 10">
    <name type="scientific">Paenibacillus konkukensis</name>
    <dbReference type="NCBI Taxonomy" id="2020716"/>
    <lineage>
        <taxon>Bacteria</taxon>
        <taxon>Bacillati</taxon>
        <taxon>Bacillota</taxon>
        <taxon>Bacilli</taxon>
        <taxon>Bacillales</taxon>
        <taxon>Paenibacillaceae</taxon>
        <taxon>Paenibacillus</taxon>
    </lineage>
</organism>
<keyword evidence="6 7" id="KW-0067">ATP-binding</keyword>
<dbReference type="InterPro" id="IPR000719">
    <property type="entry name" value="Prot_kinase_dom"/>
</dbReference>
<feature type="binding site" evidence="7">
    <location>
        <position position="47"/>
    </location>
    <ligand>
        <name>ATP</name>
        <dbReference type="ChEBI" id="CHEBI:30616"/>
    </ligand>
</feature>
<evidence type="ECO:0000256" key="1">
    <source>
        <dbReference type="ARBA" id="ARBA00010886"/>
    </source>
</evidence>
<dbReference type="InterPro" id="IPR008271">
    <property type="entry name" value="Ser/Thr_kinase_AS"/>
</dbReference>
<evidence type="ECO:0000313" key="9">
    <source>
        <dbReference type="EMBL" id="UQZ83721.1"/>
    </source>
</evidence>
<dbReference type="GO" id="GO:0004674">
    <property type="term" value="F:protein serine/threonine kinase activity"/>
    <property type="evidence" value="ECO:0007669"/>
    <property type="project" value="UniProtKB-EC"/>
</dbReference>
<name>A0ABY4RMT1_9BACL</name>
<dbReference type="CDD" id="cd14014">
    <property type="entry name" value="STKc_PknB_like"/>
    <property type="match status" value="1"/>
</dbReference>
<gene>
    <name evidence="9" type="primary">pknB_2</name>
    <name evidence="9" type="ORF">SK3146_02928</name>
</gene>
<keyword evidence="3 9" id="KW-0808">Transferase</keyword>
<feature type="domain" description="Protein kinase" evidence="8">
    <location>
        <begin position="17"/>
        <end position="266"/>
    </location>
</feature>
<dbReference type="RefSeq" id="WP_249865715.1">
    <property type="nucleotide sequence ID" value="NZ_CP027059.1"/>
</dbReference>
<dbReference type="PROSITE" id="PS50011">
    <property type="entry name" value="PROTEIN_KINASE_DOM"/>
    <property type="match status" value="1"/>
</dbReference>
<dbReference type="InterPro" id="IPR011009">
    <property type="entry name" value="Kinase-like_dom_sf"/>
</dbReference>
<evidence type="ECO:0000256" key="5">
    <source>
        <dbReference type="ARBA" id="ARBA00022777"/>
    </source>
</evidence>
<dbReference type="Gene3D" id="3.30.200.20">
    <property type="entry name" value="Phosphorylase Kinase, domain 1"/>
    <property type="match status" value="1"/>
</dbReference>
<keyword evidence="10" id="KW-1185">Reference proteome</keyword>
<dbReference type="Gene3D" id="3.40.50.300">
    <property type="entry name" value="P-loop containing nucleotide triphosphate hydrolases"/>
    <property type="match status" value="1"/>
</dbReference>
<dbReference type="SMART" id="SM00220">
    <property type="entry name" value="S_TKc"/>
    <property type="match status" value="1"/>
</dbReference>
<accession>A0ABY4RMT1</accession>
<dbReference type="EC" id="2.7.11.1" evidence="2"/>
<dbReference type="InterPro" id="IPR027417">
    <property type="entry name" value="P-loop_NTPase"/>
</dbReference>
<evidence type="ECO:0000256" key="2">
    <source>
        <dbReference type="ARBA" id="ARBA00012513"/>
    </source>
</evidence>